<evidence type="ECO:0000313" key="12">
    <source>
        <dbReference type="EMBL" id="PON96055.1"/>
    </source>
</evidence>
<keyword evidence="13" id="KW-1185">Reference proteome</keyword>
<keyword evidence="5" id="KW-0010">Activator</keyword>
<evidence type="ECO:0000256" key="4">
    <source>
        <dbReference type="ARBA" id="ARBA00023125"/>
    </source>
</evidence>
<dbReference type="PANTHER" id="PTHR47999">
    <property type="entry name" value="TRANSCRIPTION FACTOR MYB8-RELATED-RELATED"/>
    <property type="match status" value="1"/>
</dbReference>
<evidence type="ECO:0000256" key="3">
    <source>
        <dbReference type="ARBA" id="ARBA00023015"/>
    </source>
</evidence>
<dbReference type="FunFam" id="1.10.10.60:FF:000001">
    <property type="entry name" value="MYB-related transcription factor"/>
    <property type="match status" value="1"/>
</dbReference>
<dbReference type="SUPFAM" id="SSF46689">
    <property type="entry name" value="Homeodomain-like"/>
    <property type="match status" value="1"/>
</dbReference>
<proteinExistence type="predicted"/>
<evidence type="ECO:0000256" key="8">
    <source>
        <dbReference type="ARBA" id="ARBA00083772"/>
    </source>
</evidence>
<keyword evidence="2" id="KW-0677">Repeat</keyword>
<dbReference type="PANTHER" id="PTHR47999:SF86">
    <property type="entry name" value="MYB-RELATED PROTEIN MYB4-LIKE"/>
    <property type="match status" value="1"/>
</dbReference>
<dbReference type="FunFam" id="1.10.10.60:FF:000302">
    <property type="entry name" value="Transcription factor TT2"/>
    <property type="match status" value="1"/>
</dbReference>
<dbReference type="OrthoDB" id="2143914at2759"/>
<dbReference type="Proteomes" id="UP000237000">
    <property type="component" value="Unassembled WGS sequence"/>
</dbReference>
<gene>
    <name evidence="12" type="ORF">TorRG33x02_079850</name>
</gene>
<feature type="domain" description="Myb-like" evidence="10">
    <location>
        <begin position="9"/>
        <end position="61"/>
    </location>
</feature>
<feature type="region of interest" description="Disordered" evidence="9">
    <location>
        <begin position="193"/>
        <end position="213"/>
    </location>
</feature>
<evidence type="ECO:0000256" key="1">
    <source>
        <dbReference type="ARBA" id="ARBA00004123"/>
    </source>
</evidence>
<dbReference type="GO" id="GO:0003677">
    <property type="term" value="F:DNA binding"/>
    <property type="evidence" value="ECO:0007669"/>
    <property type="project" value="UniProtKB-KW"/>
</dbReference>
<feature type="region of interest" description="Disordered" evidence="9">
    <location>
        <begin position="118"/>
        <end position="163"/>
    </location>
</feature>
<dbReference type="Pfam" id="PF00249">
    <property type="entry name" value="Myb_DNA-binding"/>
    <property type="match status" value="2"/>
</dbReference>
<dbReference type="CDD" id="cd00167">
    <property type="entry name" value="SANT"/>
    <property type="match status" value="2"/>
</dbReference>
<dbReference type="InterPro" id="IPR015495">
    <property type="entry name" value="Myb_TF_plants"/>
</dbReference>
<dbReference type="PROSITE" id="PS50090">
    <property type="entry name" value="MYB_LIKE"/>
    <property type="match status" value="2"/>
</dbReference>
<evidence type="ECO:0000259" key="10">
    <source>
        <dbReference type="PROSITE" id="PS50090"/>
    </source>
</evidence>
<dbReference type="InterPro" id="IPR017930">
    <property type="entry name" value="Myb_dom"/>
</dbReference>
<dbReference type="GO" id="GO:0005634">
    <property type="term" value="C:nucleus"/>
    <property type="evidence" value="ECO:0007669"/>
    <property type="project" value="UniProtKB-SubCell"/>
</dbReference>
<evidence type="ECO:0000256" key="5">
    <source>
        <dbReference type="ARBA" id="ARBA00023159"/>
    </source>
</evidence>
<evidence type="ECO:0000256" key="7">
    <source>
        <dbReference type="ARBA" id="ARBA00023242"/>
    </source>
</evidence>
<organism evidence="12 13">
    <name type="scientific">Trema orientale</name>
    <name type="common">Charcoal tree</name>
    <name type="synonym">Celtis orientalis</name>
    <dbReference type="NCBI Taxonomy" id="63057"/>
    <lineage>
        <taxon>Eukaryota</taxon>
        <taxon>Viridiplantae</taxon>
        <taxon>Streptophyta</taxon>
        <taxon>Embryophyta</taxon>
        <taxon>Tracheophyta</taxon>
        <taxon>Spermatophyta</taxon>
        <taxon>Magnoliopsida</taxon>
        <taxon>eudicotyledons</taxon>
        <taxon>Gunneridae</taxon>
        <taxon>Pentapetalae</taxon>
        <taxon>rosids</taxon>
        <taxon>fabids</taxon>
        <taxon>Rosales</taxon>
        <taxon>Cannabaceae</taxon>
        <taxon>Trema</taxon>
    </lineage>
</organism>
<reference evidence="13" key="1">
    <citation type="submission" date="2016-06" db="EMBL/GenBank/DDBJ databases">
        <title>Parallel loss of symbiosis genes in relatives of nitrogen-fixing non-legume Parasponia.</title>
        <authorList>
            <person name="Van Velzen R."/>
            <person name="Holmer R."/>
            <person name="Bu F."/>
            <person name="Rutten L."/>
            <person name="Van Zeijl A."/>
            <person name="Liu W."/>
            <person name="Santuari L."/>
            <person name="Cao Q."/>
            <person name="Sharma T."/>
            <person name="Shen D."/>
            <person name="Roswanjaya Y."/>
            <person name="Wardhani T."/>
            <person name="Kalhor M.S."/>
            <person name="Jansen J."/>
            <person name="Van den Hoogen J."/>
            <person name="Gungor B."/>
            <person name="Hartog M."/>
            <person name="Hontelez J."/>
            <person name="Verver J."/>
            <person name="Yang W.-C."/>
            <person name="Schijlen E."/>
            <person name="Repin R."/>
            <person name="Schilthuizen M."/>
            <person name="Schranz E."/>
            <person name="Heidstra R."/>
            <person name="Miyata K."/>
            <person name="Fedorova E."/>
            <person name="Kohlen W."/>
            <person name="Bisseling T."/>
            <person name="Smit S."/>
            <person name="Geurts R."/>
        </authorList>
    </citation>
    <scope>NUCLEOTIDE SEQUENCE [LARGE SCALE GENOMIC DNA]</scope>
    <source>
        <strain evidence="13">cv. RG33-2</strain>
    </source>
</reference>
<keyword evidence="6" id="KW-0804">Transcription</keyword>
<accession>A0A2P5FE26</accession>
<name>A0A2P5FE26_TREOI</name>
<feature type="compositionally biased region" description="Polar residues" evidence="9">
    <location>
        <begin position="148"/>
        <end position="163"/>
    </location>
</feature>
<evidence type="ECO:0000313" key="13">
    <source>
        <dbReference type="Proteomes" id="UP000237000"/>
    </source>
</evidence>
<keyword evidence="7" id="KW-0539">Nucleus</keyword>
<feature type="domain" description="Myb-like" evidence="10">
    <location>
        <begin position="62"/>
        <end position="112"/>
    </location>
</feature>
<dbReference type="InParanoid" id="A0A2P5FE26"/>
<dbReference type="PROSITE" id="PS51294">
    <property type="entry name" value="HTH_MYB"/>
    <property type="match status" value="2"/>
</dbReference>
<keyword evidence="3" id="KW-0805">Transcription regulation</keyword>
<dbReference type="EMBL" id="JXTC01000040">
    <property type="protein sequence ID" value="PON96055.1"/>
    <property type="molecule type" value="Genomic_DNA"/>
</dbReference>
<dbReference type="InterPro" id="IPR001005">
    <property type="entry name" value="SANT/Myb"/>
</dbReference>
<comment type="caution">
    <text evidence="12">The sequence shown here is derived from an EMBL/GenBank/DDBJ whole genome shotgun (WGS) entry which is preliminary data.</text>
</comment>
<comment type="subcellular location">
    <subcellularLocation>
        <location evidence="1">Nucleus</location>
    </subcellularLocation>
</comment>
<evidence type="ECO:0000256" key="6">
    <source>
        <dbReference type="ARBA" id="ARBA00023163"/>
    </source>
</evidence>
<dbReference type="AlphaFoldDB" id="A0A2P5FE26"/>
<evidence type="ECO:0000256" key="9">
    <source>
        <dbReference type="SAM" id="MobiDB-lite"/>
    </source>
</evidence>
<dbReference type="FunCoup" id="A0A2P5FE26">
    <property type="interactions" value="1"/>
</dbReference>
<feature type="compositionally biased region" description="Polar residues" evidence="9">
    <location>
        <begin position="120"/>
        <end position="136"/>
    </location>
</feature>
<keyword evidence="4" id="KW-0238">DNA-binding</keyword>
<evidence type="ECO:0000259" key="11">
    <source>
        <dbReference type="PROSITE" id="PS51294"/>
    </source>
</evidence>
<dbReference type="STRING" id="63057.A0A2P5FE26"/>
<feature type="domain" description="HTH myb-type" evidence="11">
    <location>
        <begin position="62"/>
        <end position="116"/>
    </location>
</feature>
<dbReference type="SMART" id="SM00717">
    <property type="entry name" value="SANT"/>
    <property type="match status" value="2"/>
</dbReference>
<dbReference type="InterPro" id="IPR009057">
    <property type="entry name" value="Homeodomain-like_sf"/>
</dbReference>
<sequence length="351" mass="39940">MGRSPCCSKEGLNRGAWTAMEDKILTEYIKIHGEGKWRSLPKRAGLKRCGKSCRLRWLNYLRPDIKRGNITRDEEELIIRLHKLLGNRWSLIAGRLPGRTDNEIKNYWNTNIGKKIQAHSLKSNHTTSRKPSSNRPKFQELEPKPKTTHSGAQVQQPSYKIHNIPTSSSRVVRTKATRCTKVVLLPQEPQNILDHGKEINGGGSTTTDDHDHDNDHQYYNTSEPPVDEVPSAVDYDHDQLVNINCDHHQTFDDVPDKSTYSSSQFMNVDFETNDHDDFLSQFLNIDFGFNDDVAEKIVSSSSSQGFSFSKSDKENETHLFSHDMLFGLDLESATASLIDQAADDDIDWLQE</sequence>
<feature type="domain" description="HTH myb-type" evidence="11">
    <location>
        <begin position="9"/>
        <end position="61"/>
    </location>
</feature>
<dbReference type="Gene3D" id="1.10.10.60">
    <property type="entry name" value="Homeodomain-like"/>
    <property type="match status" value="2"/>
</dbReference>
<protein>
    <recommendedName>
        <fullName evidence="8">Myb-related protein 123</fullName>
    </recommendedName>
</protein>
<evidence type="ECO:0000256" key="2">
    <source>
        <dbReference type="ARBA" id="ARBA00022737"/>
    </source>
</evidence>